<accession>A0ACD0NQU5</accession>
<gene>
    <name evidence="1" type="ORF">IE53DRAFT_209506</name>
</gene>
<dbReference type="EMBL" id="KZ820254">
    <property type="protein sequence ID" value="PWN48179.1"/>
    <property type="molecule type" value="Genomic_DNA"/>
</dbReference>
<dbReference type="Proteomes" id="UP000245626">
    <property type="component" value="Unassembled WGS sequence"/>
</dbReference>
<sequence>MDRCNKSDGPRSLRVVPILPHTIHACSLSHSQATKKRGERNGGVETCETFGHLVGLGLSLFSFQLDPLIFFIAREKNSRDRNPFGAFM</sequence>
<reference evidence="1 2" key="1">
    <citation type="journal article" date="2018" name="Mol. Biol. Evol.">
        <title>Broad Genomic Sampling Reveals a Smut Pathogenic Ancestry of the Fungal Clade Ustilaginomycotina.</title>
        <authorList>
            <person name="Kijpornyongpan T."/>
            <person name="Mondo S.J."/>
            <person name="Barry K."/>
            <person name="Sandor L."/>
            <person name="Lee J."/>
            <person name="Lipzen A."/>
            <person name="Pangilinan J."/>
            <person name="LaButti K."/>
            <person name="Hainaut M."/>
            <person name="Henrissat B."/>
            <person name="Grigoriev I.V."/>
            <person name="Spatafora J.W."/>
            <person name="Aime M.C."/>
        </authorList>
    </citation>
    <scope>NUCLEOTIDE SEQUENCE [LARGE SCALE GENOMIC DNA]</scope>
    <source>
        <strain evidence="1 2">SA 807</strain>
    </source>
</reference>
<keyword evidence="2" id="KW-1185">Reference proteome</keyword>
<evidence type="ECO:0000313" key="2">
    <source>
        <dbReference type="Proteomes" id="UP000245626"/>
    </source>
</evidence>
<organism evidence="1 2">
    <name type="scientific">Violaceomyces palustris</name>
    <dbReference type="NCBI Taxonomy" id="1673888"/>
    <lineage>
        <taxon>Eukaryota</taxon>
        <taxon>Fungi</taxon>
        <taxon>Dikarya</taxon>
        <taxon>Basidiomycota</taxon>
        <taxon>Ustilaginomycotina</taxon>
        <taxon>Ustilaginomycetes</taxon>
        <taxon>Violaceomycetales</taxon>
        <taxon>Violaceomycetaceae</taxon>
        <taxon>Violaceomyces</taxon>
    </lineage>
</organism>
<name>A0ACD0NQU5_9BASI</name>
<protein>
    <submittedName>
        <fullName evidence="1">Uncharacterized protein</fullName>
    </submittedName>
</protein>
<evidence type="ECO:0000313" key="1">
    <source>
        <dbReference type="EMBL" id="PWN48179.1"/>
    </source>
</evidence>
<proteinExistence type="predicted"/>